<dbReference type="InterPro" id="IPR001841">
    <property type="entry name" value="Znf_RING"/>
</dbReference>
<feature type="compositionally biased region" description="Basic residues" evidence="2">
    <location>
        <begin position="443"/>
        <end position="453"/>
    </location>
</feature>
<organism evidence="4 5">
    <name type="scientific">Monosiga brevicollis</name>
    <name type="common">Choanoflagellate</name>
    <dbReference type="NCBI Taxonomy" id="81824"/>
    <lineage>
        <taxon>Eukaryota</taxon>
        <taxon>Choanoflagellata</taxon>
        <taxon>Craspedida</taxon>
        <taxon>Salpingoecidae</taxon>
        <taxon>Monosiga</taxon>
    </lineage>
</organism>
<dbReference type="Gene3D" id="3.30.40.10">
    <property type="entry name" value="Zinc/RING finger domain, C3HC4 (zinc finger)"/>
    <property type="match status" value="1"/>
</dbReference>
<dbReference type="PROSITE" id="PS50089">
    <property type="entry name" value="ZF_RING_2"/>
    <property type="match status" value="1"/>
</dbReference>
<feature type="region of interest" description="Disordered" evidence="2">
    <location>
        <begin position="248"/>
        <end position="347"/>
    </location>
</feature>
<dbReference type="CDD" id="cd16647">
    <property type="entry name" value="mRING-HC-C3HC5_NEU1"/>
    <property type="match status" value="1"/>
</dbReference>
<dbReference type="Proteomes" id="UP000001357">
    <property type="component" value="Unassembled WGS sequence"/>
</dbReference>
<gene>
    <name evidence="4" type="ORF">MONBRDRAFT_23720</name>
</gene>
<evidence type="ECO:0000313" key="4">
    <source>
        <dbReference type="EMBL" id="EDQ91380.1"/>
    </source>
</evidence>
<dbReference type="AlphaFoldDB" id="A9UU90"/>
<evidence type="ECO:0000313" key="5">
    <source>
        <dbReference type="Proteomes" id="UP000001357"/>
    </source>
</evidence>
<feature type="domain" description="RING-type" evidence="3">
    <location>
        <begin position="541"/>
        <end position="597"/>
    </location>
</feature>
<dbReference type="PANTHER" id="PTHR46519:SF2">
    <property type="entry name" value="RING_U-BOX SUPERFAMILY PROTEIN"/>
    <property type="match status" value="1"/>
</dbReference>
<dbReference type="InParanoid" id="A9UU90"/>
<feature type="compositionally biased region" description="Polar residues" evidence="2">
    <location>
        <begin position="84"/>
        <end position="95"/>
    </location>
</feature>
<feature type="compositionally biased region" description="Low complexity" evidence="2">
    <location>
        <begin position="310"/>
        <end position="325"/>
    </location>
</feature>
<dbReference type="EMBL" id="CH991545">
    <property type="protein sequence ID" value="EDQ91380.1"/>
    <property type="molecule type" value="Genomic_DNA"/>
</dbReference>
<dbReference type="STRING" id="81824.A9UU90"/>
<feature type="compositionally biased region" description="Low complexity" evidence="2">
    <location>
        <begin position="397"/>
        <end position="414"/>
    </location>
</feature>
<sequence>MAATSPPSMMATPEPDERRLMSALLQRMQKDLVFELRVITHQQPVKGEQKQRARRRIERFLLRQLGEEPVSESSYSSSSTATSGQVPTGDPSSDTSGHDWIVTPLHDDDGDGEEASMMADEELLSEEEVDEEDTTGLYEPRREVATDTAIAAAQLNQENPIHHLVGYDGSGASTTDPEPAAAENVEDAGAIESGAASAEDDVLIAAPTPREERAQRLAELDLLRQRGGLVRALLQRPNFVSAISNSLAQPAGSTRVPGPRPQANHRAADAEVSVEPEQRPDASPLPLRRIVLSQSDAWDSDASDAEAEPEAFTQPASQAAANPQPMSNQPRAQSPPEGEPSVRAPMPPRIMRLNAPLFNANVRPQRETVEGGGNMSSEELQRALYRRRQQRHRDRAAQAAQAPSPAQTPQRPAQDQTQAPLHAASPAAGIPDHVHAHAPQGHVHAHPHAHPHAPTHVQTEGATPVPPPVSSSSASMAATIADLQAQVAALTDLMQASLRLQADVRRCVRQEVSSALARVGDPTSLQFERPAVRGAAHGSNCVVCMEESADTIMYRCGHLCACLSCATALMPASQVLTCPNLAALYHQERELSCPVCRSPILDIMQVYLP</sequence>
<dbReference type="GO" id="GO:0008270">
    <property type="term" value="F:zinc ion binding"/>
    <property type="evidence" value="ECO:0007669"/>
    <property type="project" value="UniProtKB-KW"/>
</dbReference>
<evidence type="ECO:0000259" key="3">
    <source>
        <dbReference type="PROSITE" id="PS50089"/>
    </source>
</evidence>
<dbReference type="OMA" id="PDERRLM"/>
<keyword evidence="1" id="KW-0863">Zinc-finger</keyword>
<reference evidence="4 5" key="1">
    <citation type="journal article" date="2008" name="Nature">
        <title>The genome of the choanoflagellate Monosiga brevicollis and the origin of metazoans.</title>
        <authorList>
            <consortium name="JGI Sequencing"/>
            <person name="King N."/>
            <person name="Westbrook M.J."/>
            <person name="Young S.L."/>
            <person name="Kuo A."/>
            <person name="Abedin M."/>
            <person name="Chapman J."/>
            <person name="Fairclough S."/>
            <person name="Hellsten U."/>
            <person name="Isogai Y."/>
            <person name="Letunic I."/>
            <person name="Marr M."/>
            <person name="Pincus D."/>
            <person name="Putnam N."/>
            <person name="Rokas A."/>
            <person name="Wright K.J."/>
            <person name="Zuzow R."/>
            <person name="Dirks W."/>
            <person name="Good M."/>
            <person name="Goodstein D."/>
            <person name="Lemons D."/>
            <person name="Li W."/>
            <person name="Lyons J.B."/>
            <person name="Morris A."/>
            <person name="Nichols S."/>
            <person name="Richter D.J."/>
            <person name="Salamov A."/>
            <person name="Bork P."/>
            <person name="Lim W.A."/>
            <person name="Manning G."/>
            <person name="Miller W.T."/>
            <person name="McGinnis W."/>
            <person name="Shapiro H."/>
            <person name="Tjian R."/>
            <person name="Grigoriev I.V."/>
            <person name="Rokhsar D."/>
        </authorList>
    </citation>
    <scope>NUCLEOTIDE SEQUENCE [LARGE SCALE GENOMIC DNA]</scope>
    <source>
        <strain evidence="5">MX1 / ATCC 50154</strain>
    </source>
</reference>
<accession>A9UU90</accession>
<dbReference type="RefSeq" id="XP_001743802.1">
    <property type="nucleotide sequence ID" value="XM_001743750.1"/>
</dbReference>
<dbReference type="Pfam" id="PF13920">
    <property type="entry name" value="zf-C3HC4_3"/>
    <property type="match status" value="1"/>
</dbReference>
<protein>
    <recommendedName>
        <fullName evidence="3">RING-type domain-containing protein</fullName>
    </recommendedName>
</protein>
<feature type="compositionally biased region" description="Acidic residues" evidence="2">
    <location>
        <begin position="298"/>
        <end position="309"/>
    </location>
</feature>
<dbReference type="PANTHER" id="PTHR46519">
    <property type="entry name" value="RING/U-BOX SUPERFAMILY PROTEIN"/>
    <property type="match status" value="1"/>
</dbReference>
<keyword evidence="1" id="KW-0479">Metal-binding</keyword>
<feature type="compositionally biased region" description="Low complexity" evidence="2">
    <location>
        <begin position="71"/>
        <end position="83"/>
    </location>
</feature>
<name>A9UU90_MONBE</name>
<feature type="region of interest" description="Disordered" evidence="2">
    <location>
        <begin position="66"/>
        <end position="113"/>
    </location>
</feature>
<keyword evidence="5" id="KW-1185">Reference proteome</keyword>
<keyword evidence="1" id="KW-0862">Zinc</keyword>
<dbReference type="GeneID" id="5889193"/>
<dbReference type="InterPro" id="IPR013083">
    <property type="entry name" value="Znf_RING/FYVE/PHD"/>
</dbReference>
<feature type="region of interest" description="Disordered" evidence="2">
    <location>
        <begin position="386"/>
        <end position="473"/>
    </location>
</feature>
<evidence type="ECO:0000256" key="1">
    <source>
        <dbReference type="PROSITE-ProRule" id="PRU00175"/>
    </source>
</evidence>
<dbReference type="KEGG" id="mbr:MONBRDRAFT_23720"/>
<proteinExistence type="predicted"/>
<evidence type="ECO:0000256" key="2">
    <source>
        <dbReference type="SAM" id="MobiDB-lite"/>
    </source>
</evidence>